<dbReference type="Proteomes" id="UP000095512">
    <property type="component" value="Unassembled WGS sequence"/>
</dbReference>
<dbReference type="InterPro" id="IPR045441">
    <property type="entry name" value="DUF6506"/>
</dbReference>
<dbReference type="Pfam" id="PF20116">
    <property type="entry name" value="DUF6506"/>
    <property type="match status" value="1"/>
</dbReference>
<keyword evidence="4" id="KW-1185">Reference proteome</keyword>
<evidence type="ECO:0000313" key="4">
    <source>
        <dbReference type="Proteomes" id="UP000251853"/>
    </source>
</evidence>
<dbReference type="EMBL" id="UAVW01000015">
    <property type="protein sequence ID" value="SQB14597.1"/>
    <property type="molecule type" value="Genomic_DNA"/>
</dbReference>
<sequence length="100" mass="11057">MMAVKKWAMVIMNAGYDPEKDMARLDLEQVETHILTVRNPDEAVALAKRLGEEGFGAIEVCGAFGEELAKKMYEAAGCKVPVGYVTTPQDQFEKALAFWS</sequence>
<evidence type="ECO:0000313" key="1">
    <source>
        <dbReference type="EMBL" id="CUN89755.1"/>
    </source>
</evidence>
<reference evidence="2 4" key="2">
    <citation type="submission" date="2018-06" db="EMBL/GenBank/DDBJ databases">
        <authorList>
            <consortium name="Pathogen Informatics"/>
            <person name="Doyle S."/>
        </authorList>
    </citation>
    <scope>NUCLEOTIDE SEQUENCE [LARGE SCALE GENOMIC DNA]</scope>
    <source>
        <strain evidence="2 4">NCTC11224</strain>
    </source>
</reference>
<organism evidence="1 3">
    <name type="scientific">Enterocloster clostridioformis</name>
    <dbReference type="NCBI Taxonomy" id="1531"/>
    <lineage>
        <taxon>Bacteria</taxon>
        <taxon>Bacillati</taxon>
        <taxon>Bacillota</taxon>
        <taxon>Clostridia</taxon>
        <taxon>Lachnospirales</taxon>
        <taxon>Lachnospiraceae</taxon>
        <taxon>Enterocloster</taxon>
    </lineage>
</organism>
<dbReference type="EMBL" id="CZAB01000001">
    <property type="protein sequence ID" value="CUN89755.1"/>
    <property type="molecule type" value="Genomic_DNA"/>
</dbReference>
<dbReference type="Proteomes" id="UP000251853">
    <property type="component" value="Unassembled WGS sequence"/>
</dbReference>
<gene>
    <name evidence="1" type="ORF">ERS852480_00098</name>
    <name evidence="2" type="ORF">NCTC11224_03651</name>
</gene>
<accession>A0A174AQQ8</accession>
<evidence type="ECO:0000313" key="2">
    <source>
        <dbReference type="EMBL" id="SQB14597.1"/>
    </source>
</evidence>
<reference evidence="1 3" key="1">
    <citation type="submission" date="2015-09" db="EMBL/GenBank/DDBJ databases">
        <authorList>
            <consortium name="Pathogen Informatics"/>
        </authorList>
    </citation>
    <scope>NUCLEOTIDE SEQUENCE [LARGE SCALE GENOMIC DNA]</scope>
    <source>
        <strain evidence="1 3">2789STDY5834865</strain>
    </source>
</reference>
<dbReference type="AlphaFoldDB" id="A0A174AQQ8"/>
<protein>
    <submittedName>
        <fullName evidence="1">Uncharacterized protein</fullName>
    </submittedName>
</protein>
<evidence type="ECO:0000313" key="3">
    <source>
        <dbReference type="Proteomes" id="UP000095512"/>
    </source>
</evidence>
<proteinExistence type="predicted"/>
<name>A0A174AQQ8_9FIRM</name>